<sequence length="98" mass="11363">MKAKREAYIASIKTQLDELNVSLAEIETKVANTKAAAQAHYAEEMIKLRRQSQQVQDKLAEIKVASEETWEDMINSTEKIRDAFVNSFHYFKEQLKDK</sequence>
<protein>
    <recommendedName>
        <fullName evidence="2">Root UVB sensitive protein C-terminal domain-containing protein</fullName>
    </recommendedName>
</protein>
<dbReference type="Proteomes" id="UP000650424">
    <property type="component" value="Unassembled WGS sequence"/>
</dbReference>
<evidence type="ECO:0000256" key="1">
    <source>
        <dbReference type="SAM" id="Coils"/>
    </source>
</evidence>
<comment type="caution">
    <text evidence="3">The sequence shown here is derived from an EMBL/GenBank/DDBJ whole genome shotgun (WGS) entry which is preliminary data.</text>
</comment>
<feature type="domain" description="Root UVB sensitive protein C-terminal" evidence="2">
    <location>
        <begin position="2"/>
        <end position="89"/>
    </location>
</feature>
<keyword evidence="1" id="KW-0175">Coiled coil</keyword>
<name>A0ABR6ZVS3_9BURK</name>
<dbReference type="InterPro" id="IPR055412">
    <property type="entry name" value="UVB_sens_C"/>
</dbReference>
<keyword evidence="4" id="KW-1185">Reference proteome</keyword>
<proteinExistence type="predicted"/>
<evidence type="ECO:0000313" key="4">
    <source>
        <dbReference type="Proteomes" id="UP000650424"/>
    </source>
</evidence>
<reference evidence="3 4" key="1">
    <citation type="submission" date="2020-08" db="EMBL/GenBank/DDBJ databases">
        <title>Novel species isolated from subtropical streams in China.</title>
        <authorList>
            <person name="Lu H."/>
        </authorList>
    </citation>
    <scope>NUCLEOTIDE SEQUENCE [LARGE SCALE GENOMIC DNA]</scope>
    <source>
        <strain evidence="3 4">CY18W</strain>
    </source>
</reference>
<evidence type="ECO:0000259" key="2">
    <source>
        <dbReference type="Pfam" id="PF24160"/>
    </source>
</evidence>
<dbReference type="RefSeq" id="WP_186949244.1">
    <property type="nucleotide sequence ID" value="NZ_JACOGF010000012.1"/>
</dbReference>
<dbReference type="EMBL" id="JACOGF010000012">
    <property type="protein sequence ID" value="MBC3919985.1"/>
    <property type="molecule type" value="Genomic_DNA"/>
</dbReference>
<organism evidence="3 4">
    <name type="scientific">Undibacterium hunanense</name>
    <dbReference type="NCBI Taxonomy" id="2762292"/>
    <lineage>
        <taxon>Bacteria</taxon>
        <taxon>Pseudomonadati</taxon>
        <taxon>Pseudomonadota</taxon>
        <taxon>Betaproteobacteria</taxon>
        <taxon>Burkholderiales</taxon>
        <taxon>Oxalobacteraceae</taxon>
        <taxon>Undibacterium</taxon>
    </lineage>
</organism>
<gene>
    <name evidence="3" type="ORF">H8L32_21120</name>
</gene>
<dbReference type="Pfam" id="PF24160">
    <property type="entry name" value="UVB_sens_C"/>
    <property type="match status" value="1"/>
</dbReference>
<accession>A0ABR6ZVS3</accession>
<evidence type="ECO:0000313" key="3">
    <source>
        <dbReference type="EMBL" id="MBC3919985.1"/>
    </source>
</evidence>
<feature type="coiled-coil region" evidence="1">
    <location>
        <begin position="9"/>
        <end position="68"/>
    </location>
</feature>